<accession>N8WNN0</accession>
<reference evidence="1 2" key="1">
    <citation type="submission" date="2013-02" db="EMBL/GenBank/DDBJ databases">
        <title>The Genome Sequence of Acinetobacter sp. NIPH 899.</title>
        <authorList>
            <consortium name="The Broad Institute Genome Sequencing Platform"/>
            <consortium name="The Broad Institute Genome Sequencing Center for Infectious Disease"/>
            <person name="Cerqueira G."/>
            <person name="Feldgarden M."/>
            <person name="Courvalin P."/>
            <person name="Perichon B."/>
            <person name="Grillot-Courvalin C."/>
            <person name="Clermont D."/>
            <person name="Rocha E."/>
            <person name="Yoon E.-J."/>
            <person name="Nemec A."/>
            <person name="Walker B."/>
            <person name="Young S.K."/>
            <person name="Zeng Q."/>
            <person name="Gargeya S."/>
            <person name="Fitzgerald M."/>
            <person name="Haas B."/>
            <person name="Abouelleil A."/>
            <person name="Alvarado L."/>
            <person name="Arachchi H.M."/>
            <person name="Berlin A.M."/>
            <person name="Chapman S.B."/>
            <person name="Dewar J."/>
            <person name="Goldberg J."/>
            <person name="Griggs A."/>
            <person name="Gujja S."/>
            <person name="Hansen M."/>
            <person name="Howarth C."/>
            <person name="Imamovic A."/>
            <person name="Larimer J."/>
            <person name="McCowan C."/>
            <person name="Murphy C."/>
            <person name="Neiman D."/>
            <person name="Pearson M."/>
            <person name="Priest M."/>
            <person name="Roberts A."/>
            <person name="Saif S."/>
            <person name="Shea T."/>
            <person name="Sisk P."/>
            <person name="Sykes S."/>
            <person name="Wortman J."/>
            <person name="Nusbaum C."/>
            <person name="Birren B."/>
        </authorList>
    </citation>
    <scope>NUCLEOTIDE SEQUENCE [LARGE SCALE GENOMIC DNA]</scope>
    <source>
        <strain evidence="1 2">NIPH 899</strain>
    </source>
</reference>
<protein>
    <submittedName>
        <fullName evidence="1">Uncharacterized protein</fullName>
    </submittedName>
</protein>
<organism evidence="1 2">
    <name type="scientific">Acinetobacter variabilis</name>
    <dbReference type="NCBI Taxonomy" id="70346"/>
    <lineage>
        <taxon>Bacteria</taxon>
        <taxon>Pseudomonadati</taxon>
        <taxon>Pseudomonadota</taxon>
        <taxon>Gammaproteobacteria</taxon>
        <taxon>Moraxellales</taxon>
        <taxon>Moraxellaceae</taxon>
        <taxon>Acinetobacter</taxon>
    </lineage>
</organism>
<dbReference type="EMBL" id="APPE01000065">
    <property type="protein sequence ID" value="ENU98503.1"/>
    <property type="molecule type" value="Genomic_DNA"/>
</dbReference>
<dbReference type="RefSeq" id="WP_004784406.1">
    <property type="nucleotide sequence ID" value="NZ_JBHJGJ010000009.1"/>
</dbReference>
<name>N8WNN0_9GAMM</name>
<sequence>MFTVKLMQDSRTDIVNLDVVEIYKDGAAEWSEAHQLAGSHNVSTPHLISSIYLDDEGEVVEDINVISRDSATKSEYKKPCLAILRISEHTHLSPEIPKDNIGGFGYVDVFIYKGDQMYIMNQSGATVEVIK</sequence>
<evidence type="ECO:0000313" key="1">
    <source>
        <dbReference type="EMBL" id="ENU98503.1"/>
    </source>
</evidence>
<evidence type="ECO:0000313" key="2">
    <source>
        <dbReference type="Proteomes" id="UP000013070"/>
    </source>
</evidence>
<keyword evidence="2" id="KW-1185">Reference proteome</keyword>
<gene>
    <name evidence="1" type="ORF">F969_02534</name>
</gene>
<dbReference type="Proteomes" id="UP000013070">
    <property type="component" value="Unassembled WGS sequence"/>
</dbReference>
<dbReference type="HOGENOM" id="CLU_159844_0_0_6"/>
<proteinExistence type="predicted"/>
<dbReference type="AlphaFoldDB" id="N8WNN0"/>
<comment type="caution">
    <text evidence="1">The sequence shown here is derived from an EMBL/GenBank/DDBJ whole genome shotgun (WGS) entry which is preliminary data.</text>
</comment>
<dbReference type="PATRIC" id="fig|1217710.3.peg.2418"/>